<keyword evidence="3" id="KW-1185">Reference proteome</keyword>
<accession>A0ABY8TR64</accession>
<feature type="compositionally biased region" description="Polar residues" evidence="1">
    <location>
        <begin position="723"/>
        <end position="733"/>
    </location>
</feature>
<organism evidence="2 3">
    <name type="scientific">Tetradesmus obliquus</name>
    <name type="common">Green alga</name>
    <name type="synonym">Acutodesmus obliquus</name>
    <dbReference type="NCBI Taxonomy" id="3088"/>
    <lineage>
        <taxon>Eukaryota</taxon>
        <taxon>Viridiplantae</taxon>
        <taxon>Chlorophyta</taxon>
        <taxon>core chlorophytes</taxon>
        <taxon>Chlorophyceae</taxon>
        <taxon>CS clade</taxon>
        <taxon>Sphaeropleales</taxon>
        <taxon>Scenedesmaceae</taxon>
        <taxon>Tetradesmus</taxon>
    </lineage>
</organism>
<evidence type="ECO:0008006" key="4">
    <source>
        <dbReference type="Google" id="ProtNLM"/>
    </source>
</evidence>
<name>A0ABY8TR64_TETOB</name>
<feature type="compositionally biased region" description="Low complexity" evidence="1">
    <location>
        <begin position="708"/>
        <end position="722"/>
    </location>
</feature>
<proteinExistence type="predicted"/>
<feature type="region of interest" description="Disordered" evidence="1">
    <location>
        <begin position="666"/>
        <end position="733"/>
    </location>
</feature>
<evidence type="ECO:0000313" key="3">
    <source>
        <dbReference type="Proteomes" id="UP001244341"/>
    </source>
</evidence>
<dbReference type="EMBL" id="CP126210">
    <property type="protein sequence ID" value="WIA11617.1"/>
    <property type="molecule type" value="Genomic_DNA"/>
</dbReference>
<evidence type="ECO:0000313" key="2">
    <source>
        <dbReference type="EMBL" id="WIA11617.1"/>
    </source>
</evidence>
<sequence length="747" mass="84650">MAEDLDADVEASLQQYRLLSECAWRSRGPRLAFNRYISVRQRHAAASLWPAFSSWWHWTLARRHHKQAVQWQAFQAWRELVQLQLVLCSKLVRALQRGVLAGDTAGLLMWRLCTPVDEQHRTAVHPSMGRLLASILQRKEPQRRLQGAFSAWLEHCRALQAVRARVHARLSAACLRWRKASLLECLRFWRMHAVARCCERLSIALPMFQRRSLQFETWLWQHERRRQLKQQAAALFQRMCLRRCFVGWQAHGFKVRAMKAAWSGLVLHSSAELLRGGMSAFKANWREQQLQRALLAGCIGCWQALARKYRAAAVMRQRIEEAADRRSKASALLAFQRCCRMSQLLSAAGTLKLWQSRPLALAHVHAWIGDLTHMTVYLCWWRWRRRAVARLRMRAALGLHMYRAHWLDLELAFNGWRKVAAVTRPGRQAQQQEAALLQRRNTGAAACVLVCEDDVDDDAVSTGRLSGARLAKAVRDLRELEGPYIAKDQQSGAEGLLGSLVFRRRQVSPGLKAMVTAQLPMNVLWRFTCPEDSTWWQRVVGLLQQQVPHPDSWRSLISSFRSTCSSSSSSSSGTCGSGSAVDRQEGDLLAWLLSSAIAHDADQAKAVLLRARARDDMLQATMQMRERAMALHLHFPWKFTLSRGTGPAVDARAAWAAIIKAVEAERDWDASSADEDEDDPRSSAWASLLQQSSASQAGAEVQDWASGQQQDDQQQQQQQQQDSTQWQLEGSASGQLTKISVGRSAAV</sequence>
<evidence type="ECO:0000256" key="1">
    <source>
        <dbReference type="SAM" id="MobiDB-lite"/>
    </source>
</evidence>
<feature type="compositionally biased region" description="Low complexity" evidence="1">
    <location>
        <begin position="682"/>
        <end position="697"/>
    </location>
</feature>
<protein>
    <recommendedName>
        <fullName evidence="4">Sfi1 spindle body domain-containing protein</fullName>
    </recommendedName>
</protein>
<dbReference type="Proteomes" id="UP001244341">
    <property type="component" value="Chromosome 3b"/>
</dbReference>
<reference evidence="2 3" key="1">
    <citation type="submission" date="2023-05" db="EMBL/GenBank/DDBJ databases">
        <title>A 100% complete, gapless, phased diploid assembly of the Scenedesmus obliquus UTEX 3031 genome.</title>
        <authorList>
            <person name="Biondi T.C."/>
            <person name="Hanschen E.R."/>
            <person name="Kwon T."/>
            <person name="Eng W."/>
            <person name="Kruse C.P.S."/>
            <person name="Koehler S.I."/>
            <person name="Kunde Y."/>
            <person name="Gleasner C.D."/>
            <person name="You Mak K.T."/>
            <person name="Polle J."/>
            <person name="Hovde B.T."/>
            <person name="Starkenburg S.R."/>
        </authorList>
    </citation>
    <scope>NUCLEOTIDE SEQUENCE [LARGE SCALE GENOMIC DNA]</scope>
    <source>
        <strain evidence="2 3">DOE0152z</strain>
    </source>
</reference>
<gene>
    <name evidence="2" type="ORF">OEZ85_011721</name>
</gene>